<organism evidence="7 8">
    <name type="scientific">Sulfuricaulis limicola</name>
    <dbReference type="NCBI Taxonomy" id="1620215"/>
    <lineage>
        <taxon>Bacteria</taxon>
        <taxon>Pseudomonadati</taxon>
        <taxon>Pseudomonadota</taxon>
        <taxon>Gammaproteobacteria</taxon>
        <taxon>Acidiferrobacterales</taxon>
        <taxon>Acidiferrobacteraceae</taxon>
        <taxon>Sulfuricaulis</taxon>
    </lineage>
</organism>
<dbReference type="PRINTS" id="PR00344">
    <property type="entry name" value="BCTRLSENSOR"/>
</dbReference>
<evidence type="ECO:0000256" key="5">
    <source>
        <dbReference type="ARBA" id="ARBA00023012"/>
    </source>
</evidence>
<dbReference type="OrthoDB" id="9797605at2"/>
<dbReference type="InParanoid" id="A0A1B4XH39"/>
<dbReference type="Gene3D" id="3.30.565.10">
    <property type="entry name" value="Histidine kinase-like ATPase, C-terminal domain"/>
    <property type="match status" value="1"/>
</dbReference>
<dbReference type="GO" id="GO:0004673">
    <property type="term" value="F:protein histidine kinase activity"/>
    <property type="evidence" value="ECO:0007669"/>
    <property type="project" value="UniProtKB-EC"/>
</dbReference>
<dbReference type="InterPro" id="IPR050482">
    <property type="entry name" value="Sensor_HK_TwoCompSys"/>
</dbReference>
<dbReference type="SUPFAM" id="SSF55874">
    <property type="entry name" value="ATPase domain of HSP90 chaperone/DNA topoisomerase II/histidine kinase"/>
    <property type="match status" value="1"/>
</dbReference>
<keyword evidence="4 7" id="KW-0418">Kinase</keyword>
<proteinExistence type="predicted"/>
<dbReference type="Gene3D" id="1.10.1240.30">
    <property type="entry name" value="KaiA/RbsU domain"/>
    <property type="match status" value="1"/>
</dbReference>
<evidence type="ECO:0000256" key="3">
    <source>
        <dbReference type="ARBA" id="ARBA00022679"/>
    </source>
</evidence>
<dbReference type="EC" id="2.7.13.3" evidence="2"/>
<evidence type="ECO:0000313" key="8">
    <source>
        <dbReference type="Proteomes" id="UP000243180"/>
    </source>
</evidence>
<dbReference type="Pfam" id="PF08673">
    <property type="entry name" value="RsbU_N"/>
    <property type="match status" value="1"/>
</dbReference>
<keyword evidence="5" id="KW-0902">Two-component regulatory system</keyword>
<dbReference type="InterPro" id="IPR017944">
    <property type="entry name" value="KaiA/RbsU_helical_domain_sf"/>
</dbReference>
<dbReference type="PROSITE" id="PS50109">
    <property type="entry name" value="HIS_KIN"/>
    <property type="match status" value="1"/>
</dbReference>
<dbReference type="InterPro" id="IPR004358">
    <property type="entry name" value="Sig_transdc_His_kin-like_C"/>
</dbReference>
<dbReference type="InterPro" id="IPR014787">
    <property type="entry name" value="PSer_Pase_RsbU_N"/>
</dbReference>
<evidence type="ECO:0000256" key="1">
    <source>
        <dbReference type="ARBA" id="ARBA00000085"/>
    </source>
</evidence>
<comment type="catalytic activity">
    <reaction evidence="1">
        <text>ATP + protein L-histidine = ADP + protein N-phospho-L-histidine.</text>
        <dbReference type="EC" id="2.7.13.3"/>
    </reaction>
</comment>
<keyword evidence="8" id="KW-1185">Reference proteome</keyword>
<evidence type="ECO:0000313" key="7">
    <source>
        <dbReference type="EMBL" id="BAV34099.1"/>
    </source>
</evidence>
<accession>A0A1B4XH39</accession>
<dbReference type="InterPro" id="IPR036890">
    <property type="entry name" value="HATPase_C_sf"/>
</dbReference>
<dbReference type="KEGG" id="slim:SCL_1801"/>
<protein>
    <recommendedName>
        <fullName evidence="2">histidine kinase</fullName>
        <ecNumber evidence="2">2.7.13.3</ecNumber>
    </recommendedName>
</protein>
<evidence type="ECO:0000256" key="4">
    <source>
        <dbReference type="ARBA" id="ARBA00022777"/>
    </source>
</evidence>
<dbReference type="InterPro" id="IPR005467">
    <property type="entry name" value="His_kinase_dom"/>
</dbReference>
<evidence type="ECO:0000256" key="2">
    <source>
        <dbReference type="ARBA" id="ARBA00012438"/>
    </source>
</evidence>
<sequence length="312" mass="34672">MNALRKTEQKLASLYAQSLREYLDGTGETALRQAYELGREAMIQGLGVLDMVAIHDEAARTAVRNTRSRENPAKQAKATYAFLMESLSPFEITHRTFREANEALHRLNETLEEETKRLAHMVHDDATQLLAVVHIALADLADDLPATMGERVREVRGHLDQIEAQLRRISHELRPTMLDDLGLMPALEFLAERITKRTGLAIVIEGSTNGRLASSIEITLYRIVQEALVNATKHAHASHAMVQVAREPYSIHCAIRDNGTGFNVRETQARKSQRGLGLIVIGERLKAVGGTVQINSSTQRGTEMLISIPLES</sequence>
<dbReference type="Pfam" id="PF02518">
    <property type="entry name" value="HATPase_c"/>
    <property type="match status" value="1"/>
</dbReference>
<dbReference type="GO" id="GO:0000160">
    <property type="term" value="P:phosphorelay signal transduction system"/>
    <property type="evidence" value="ECO:0007669"/>
    <property type="project" value="UniProtKB-KW"/>
</dbReference>
<dbReference type="Proteomes" id="UP000243180">
    <property type="component" value="Chromosome"/>
</dbReference>
<name>A0A1B4XH39_9GAMM</name>
<dbReference type="EMBL" id="AP014879">
    <property type="protein sequence ID" value="BAV34099.1"/>
    <property type="molecule type" value="Genomic_DNA"/>
</dbReference>
<dbReference type="InterPro" id="IPR003594">
    <property type="entry name" value="HATPase_dom"/>
</dbReference>
<keyword evidence="3" id="KW-0808">Transferase</keyword>
<dbReference type="PANTHER" id="PTHR24421">
    <property type="entry name" value="NITRATE/NITRITE SENSOR PROTEIN NARX-RELATED"/>
    <property type="match status" value="1"/>
</dbReference>
<dbReference type="AlphaFoldDB" id="A0A1B4XH39"/>
<evidence type="ECO:0000259" key="6">
    <source>
        <dbReference type="PROSITE" id="PS50109"/>
    </source>
</evidence>
<dbReference type="SMART" id="SM00387">
    <property type="entry name" value="HATPase_c"/>
    <property type="match status" value="1"/>
</dbReference>
<feature type="domain" description="Histidine kinase" evidence="6">
    <location>
        <begin position="117"/>
        <end position="312"/>
    </location>
</feature>
<dbReference type="PANTHER" id="PTHR24421:SF10">
    <property type="entry name" value="NITRATE_NITRITE SENSOR PROTEIN NARQ"/>
    <property type="match status" value="1"/>
</dbReference>
<gene>
    <name evidence="7" type="ORF">SCL_1801</name>
</gene>
<dbReference type="RefSeq" id="WP_096360885.1">
    <property type="nucleotide sequence ID" value="NZ_AP014879.1"/>
</dbReference>
<dbReference type="CDD" id="cd16917">
    <property type="entry name" value="HATPase_UhpB-NarQ-NarX-like"/>
    <property type="match status" value="1"/>
</dbReference>
<reference evidence="7 8" key="1">
    <citation type="submission" date="2015-05" db="EMBL/GenBank/DDBJ databases">
        <title>Complete genome sequence of a sulfur-oxidizing gammaproteobacterium strain HA5.</title>
        <authorList>
            <person name="Miura A."/>
            <person name="Kojima H."/>
            <person name="Fukui M."/>
        </authorList>
    </citation>
    <scope>NUCLEOTIDE SEQUENCE [LARGE SCALE GENOMIC DNA]</scope>
    <source>
        <strain evidence="7 8">HA5</strain>
    </source>
</reference>